<proteinExistence type="inferred from homology"/>
<dbReference type="Proteomes" id="UP001234178">
    <property type="component" value="Unassembled WGS sequence"/>
</dbReference>
<evidence type="ECO:0000256" key="4">
    <source>
        <dbReference type="ARBA" id="ARBA00022989"/>
    </source>
</evidence>
<accession>A0ABQ9ZD86</accession>
<dbReference type="InterPro" id="IPR038330">
    <property type="entry name" value="TspO/MBR-related_sf"/>
</dbReference>
<evidence type="ECO:0000256" key="5">
    <source>
        <dbReference type="ARBA" id="ARBA00023136"/>
    </source>
</evidence>
<organism evidence="7 8">
    <name type="scientific">Daphnia magna</name>
    <dbReference type="NCBI Taxonomy" id="35525"/>
    <lineage>
        <taxon>Eukaryota</taxon>
        <taxon>Metazoa</taxon>
        <taxon>Ecdysozoa</taxon>
        <taxon>Arthropoda</taxon>
        <taxon>Crustacea</taxon>
        <taxon>Branchiopoda</taxon>
        <taxon>Diplostraca</taxon>
        <taxon>Cladocera</taxon>
        <taxon>Anomopoda</taxon>
        <taxon>Daphniidae</taxon>
        <taxon>Daphnia</taxon>
    </lineage>
</organism>
<evidence type="ECO:0000256" key="2">
    <source>
        <dbReference type="ARBA" id="ARBA00007524"/>
    </source>
</evidence>
<comment type="caution">
    <text evidence="7">The sequence shown here is derived from an EMBL/GenBank/DDBJ whole genome shotgun (WGS) entry which is preliminary data.</text>
</comment>
<keyword evidence="4 6" id="KW-1133">Transmembrane helix</keyword>
<comment type="subcellular location">
    <subcellularLocation>
        <location evidence="1">Membrane</location>
        <topology evidence="1">Multi-pass membrane protein</topology>
    </subcellularLocation>
</comment>
<evidence type="ECO:0000256" key="6">
    <source>
        <dbReference type="SAM" id="Phobius"/>
    </source>
</evidence>
<dbReference type="Gene3D" id="1.20.1260.100">
    <property type="entry name" value="TspO/MBR protein"/>
    <property type="match status" value="1"/>
</dbReference>
<feature type="transmembrane region" description="Helical" evidence="6">
    <location>
        <begin position="80"/>
        <end position="101"/>
    </location>
</feature>
<dbReference type="PIRSF" id="PIRSF005859">
    <property type="entry name" value="PBR"/>
    <property type="match status" value="1"/>
</dbReference>
<dbReference type="PANTHER" id="PTHR10057:SF0">
    <property type="entry name" value="TRANSLOCATOR PROTEIN"/>
    <property type="match status" value="1"/>
</dbReference>
<feature type="transmembrane region" description="Helical" evidence="6">
    <location>
        <begin position="133"/>
        <end position="156"/>
    </location>
</feature>
<name>A0ABQ9ZD86_9CRUS</name>
<evidence type="ECO:0000256" key="1">
    <source>
        <dbReference type="ARBA" id="ARBA00004141"/>
    </source>
</evidence>
<dbReference type="EMBL" id="JAOYFB010000003">
    <property type="protein sequence ID" value="KAK4010877.1"/>
    <property type="molecule type" value="Genomic_DNA"/>
</dbReference>
<protein>
    <recommendedName>
        <fullName evidence="9">Translocator protein</fullName>
    </recommendedName>
</protein>
<comment type="similarity">
    <text evidence="2">Belongs to the TspO/BZRP family.</text>
</comment>
<dbReference type="Pfam" id="PF03073">
    <property type="entry name" value="TspO_MBR"/>
    <property type="match status" value="1"/>
</dbReference>
<evidence type="ECO:0000313" key="8">
    <source>
        <dbReference type="Proteomes" id="UP001234178"/>
    </source>
</evidence>
<dbReference type="PANTHER" id="PTHR10057">
    <property type="entry name" value="PERIPHERAL-TYPE BENZODIAZEPINE RECEPTOR"/>
    <property type="match status" value="1"/>
</dbReference>
<reference evidence="7 8" key="1">
    <citation type="journal article" date="2023" name="Nucleic Acids Res.">
        <title>The hologenome of Daphnia magna reveals possible DNA methylation and microbiome-mediated evolution of the host genome.</title>
        <authorList>
            <person name="Chaturvedi A."/>
            <person name="Li X."/>
            <person name="Dhandapani V."/>
            <person name="Marshall H."/>
            <person name="Kissane S."/>
            <person name="Cuenca-Cambronero M."/>
            <person name="Asole G."/>
            <person name="Calvet F."/>
            <person name="Ruiz-Romero M."/>
            <person name="Marangio P."/>
            <person name="Guigo R."/>
            <person name="Rago D."/>
            <person name="Mirbahai L."/>
            <person name="Eastwood N."/>
            <person name="Colbourne J.K."/>
            <person name="Zhou J."/>
            <person name="Mallon E."/>
            <person name="Orsini L."/>
        </authorList>
    </citation>
    <scope>NUCLEOTIDE SEQUENCE [LARGE SCALE GENOMIC DNA]</scope>
    <source>
        <strain evidence="7">LRV0_1</strain>
    </source>
</reference>
<keyword evidence="8" id="KW-1185">Reference proteome</keyword>
<evidence type="ECO:0008006" key="9">
    <source>
        <dbReference type="Google" id="ProtNLM"/>
    </source>
</evidence>
<evidence type="ECO:0000313" key="7">
    <source>
        <dbReference type="EMBL" id="KAK4010877.1"/>
    </source>
</evidence>
<keyword evidence="5 6" id="KW-0472">Membrane</keyword>
<keyword evidence="3 6" id="KW-0812">Transmembrane</keyword>
<feature type="transmembrane region" description="Helical" evidence="6">
    <location>
        <begin position="46"/>
        <end position="68"/>
    </location>
</feature>
<gene>
    <name evidence="7" type="ORF">OUZ56_020002</name>
</gene>
<feature type="transmembrane region" description="Helical" evidence="6">
    <location>
        <begin position="108"/>
        <end position="127"/>
    </location>
</feature>
<feature type="transmembrane region" description="Helical" evidence="6">
    <location>
        <begin position="6"/>
        <end position="25"/>
    </location>
</feature>
<sequence length="172" mass="20094">MEIVWSAIVLTLLPWVGSFAGGSITRKYIKTWYDKDIKKPSWRPPNLAFPIVWTYLYLTMGYASYLVWRDGGETLDGPARLPLMLFALQLVLNWAWSYIFFYFHNLKLAFYEIIVMHVTIASCVYTFKSVNETASYLMMPYLAWVSFACLLTYTIWRMNPPNNGKPSNKKKN</sequence>
<dbReference type="InterPro" id="IPR004307">
    <property type="entry name" value="TspO_MBR"/>
</dbReference>
<dbReference type="CDD" id="cd15904">
    <property type="entry name" value="TSPO_MBR"/>
    <property type="match status" value="1"/>
</dbReference>
<evidence type="ECO:0000256" key="3">
    <source>
        <dbReference type="ARBA" id="ARBA00022692"/>
    </source>
</evidence>